<evidence type="ECO:0000313" key="2">
    <source>
        <dbReference type="Proteomes" id="UP001335648"/>
    </source>
</evidence>
<accession>A0AAN8C4G3</accession>
<gene>
    <name evidence="1" type="ORF">CesoFtcFv8_010221</name>
</gene>
<keyword evidence="2" id="KW-1185">Reference proteome</keyword>
<comment type="caution">
    <text evidence="1">The sequence shown here is derived from an EMBL/GenBank/DDBJ whole genome shotgun (WGS) entry which is preliminary data.</text>
</comment>
<dbReference type="AlphaFoldDB" id="A0AAN8C4G3"/>
<reference evidence="1 2" key="1">
    <citation type="journal article" date="2023" name="Mol. Biol. Evol.">
        <title>Genomics of Secondarily Temperate Adaptation in the Only Non-Antarctic Icefish.</title>
        <authorList>
            <person name="Rivera-Colon A.G."/>
            <person name="Rayamajhi N."/>
            <person name="Minhas B.F."/>
            <person name="Madrigal G."/>
            <person name="Bilyk K.T."/>
            <person name="Yoon V."/>
            <person name="Hune M."/>
            <person name="Gregory S."/>
            <person name="Cheng C.H.C."/>
            <person name="Catchen J.M."/>
        </authorList>
    </citation>
    <scope>NUCLEOTIDE SEQUENCE [LARGE SCALE GENOMIC DNA]</scope>
    <source>
        <strain evidence="1">JC2023a</strain>
    </source>
</reference>
<sequence>MPNQNSNLNCDLPKWMMSRKRALLLCAADGAPLSPGIEKLLLPCRTHQEHGHLKDGHRRVLQKKERLSDAQEGPSMFDNHIHALLKRLLRMKIKERRKIQVEEMNTKSPLSPAMSCGVFGLKQAT</sequence>
<dbReference type="Proteomes" id="UP001335648">
    <property type="component" value="Unassembled WGS sequence"/>
</dbReference>
<name>A0AAN8C4G3_9TELE</name>
<evidence type="ECO:0000313" key="1">
    <source>
        <dbReference type="EMBL" id="KAK5897131.1"/>
    </source>
</evidence>
<protein>
    <submittedName>
        <fullName evidence="1">Uncharacterized protein</fullName>
    </submittedName>
</protein>
<proteinExistence type="predicted"/>
<dbReference type="EMBL" id="JAULUE010002053">
    <property type="protein sequence ID" value="KAK5897131.1"/>
    <property type="molecule type" value="Genomic_DNA"/>
</dbReference>
<organism evidence="1 2">
    <name type="scientific">Champsocephalus esox</name>
    <name type="common">pike icefish</name>
    <dbReference type="NCBI Taxonomy" id="159716"/>
    <lineage>
        <taxon>Eukaryota</taxon>
        <taxon>Metazoa</taxon>
        <taxon>Chordata</taxon>
        <taxon>Craniata</taxon>
        <taxon>Vertebrata</taxon>
        <taxon>Euteleostomi</taxon>
        <taxon>Actinopterygii</taxon>
        <taxon>Neopterygii</taxon>
        <taxon>Teleostei</taxon>
        <taxon>Neoteleostei</taxon>
        <taxon>Acanthomorphata</taxon>
        <taxon>Eupercaria</taxon>
        <taxon>Perciformes</taxon>
        <taxon>Notothenioidei</taxon>
        <taxon>Channichthyidae</taxon>
        <taxon>Champsocephalus</taxon>
    </lineage>
</organism>